<evidence type="ECO:0000313" key="11">
    <source>
        <dbReference type="EMBL" id="KAG0688262.1"/>
    </source>
</evidence>
<dbReference type="InterPro" id="IPR015688">
    <property type="entry name" value="eEF3_ABC2_chromodomain-like"/>
</dbReference>
<dbReference type="PROSITE" id="PS00211">
    <property type="entry name" value="ABC_TRANSPORTER_1"/>
    <property type="match status" value="2"/>
</dbReference>
<dbReference type="Pfam" id="PF24987">
    <property type="entry name" value="HEAT_EF3_N"/>
    <property type="match status" value="1"/>
</dbReference>
<dbReference type="InterPro" id="IPR000953">
    <property type="entry name" value="Chromo/chromo_shadow_dom"/>
</dbReference>
<dbReference type="GO" id="GO:0005524">
    <property type="term" value="F:ATP binding"/>
    <property type="evidence" value="ECO:0007669"/>
    <property type="project" value="UniProtKB-KW"/>
</dbReference>
<feature type="compositionally biased region" description="Low complexity" evidence="9">
    <location>
        <begin position="34"/>
        <end position="49"/>
    </location>
</feature>
<evidence type="ECO:0000256" key="2">
    <source>
        <dbReference type="ARBA" id="ARBA00004496"/>
    </source>
</evidence>
<evidence type="ECO:0000256" key="3">
    <source>
        <dbReference type="ARBA" id="ARBA00011054"/>
    </source>
</evidence>
<protein>
    <submittedName>
        <fullName evidence="11">[NU+] prion formation protein 1</fullName>
    </submittedName>
</protein>
<keyword evidence="6" id="KW-0547">Nucleotide-binding</keyword>
<dbReference type="InterPro" id="IPR017871">
    <property type="entry name" value="ABC_transporter-like_CS"/>
</dbReference>
<dbReference type="CDD" id="cd03221">
    <property type="entry name" value="ABCF_EF-3"/>
    <property type="match status" value="1"/>
</dbReference>
<dbReference type="InterPro" id="IPR023780">
    <property type="entry name" value="Chromo_domain"/>
</dbReference>
<dbReference type="GO" id="GO:0005737">
    <property type="term" value="C:cytoplasm"/>
    <property type="evidence" value="ECO:0007669"/>
    <property type="project" value="UniProtKB-SubCell"/>
</dbReference>
<evidence type="ECO:0000256" key="9">
    <source>
        <dbReference type="SAM" id="MobiDB-lite"/>
    </source>
</evidence>
<dbReference type="InterPro" id="IPR016024">
    <property type="entry name" value="ARM-type_fold"/>
</dbReference>
<comment type="similarity">
    <text evidence="3">Belongs to the ABC transporter superfamily. ABCF family. EF3 subfamily.</text>
</comment>
<evidence type="ECO:0000256" key="1">
    <source>
        <dbReference type="ARBA" id="ARBA00004123"/>
    </source>
</evidence>
<feature type="compositionally biased region" description="Polar residues" evidence="9">
    <location>
        <begin position="7"/>
        <end position="23"/>
    </location>
</feature>
<feature type="domain" description="ABC transporter" evidence="10">
    <location>
        <begin position="541"/>
        <end position="757"/>
    </location>
</feature>
<accession>A0A9P7BDL7</accession>
<feature type="compositionally biased region" description="Polar residues" evidence="9">
    <location>
        <begin position="50"/>
        <end position="72"/>
    </location>
</feature>
<dbReference type="SUPFAM" id="SSF54160">
    <property type="entry name" value="Chromo domain-like"/>
    <property type="match status" value="1"/>
</dbReference>
<dbReference type="InterPro" id="IPR003593">
    <property type="entry name" value="AAA+_ATPase"/>
</dbReference>
<evidence type="ECO:0000256" key="6">
    <source>
        <dbReference type="ARBA" id="ARBA00022741"/>
    </source>
</evidence>
<dbReference type="CDD" id="cd18626">
    <property type="entry name" value="CD_eEF3"/>
    <property type="match status" value="1"/>
</dbReference>
<dbReference type="GO" id="GO:0005634">
    <property type="term" value="C:nucleus"/>
    <property type="evidence" value="ECO:0007669"/>
    <property type="project" value="UniProtKB-SubCell"/>
</dbReference>
<dbReference type="InterPro" id="IPR011989">
    <property type="entry name" value="ARM-like"/>
</dbReference>
<dbReference type="GO" id="GO:0016887">
    <property type="term" value="F:ATP hydrolysis activity"/>
    <property type="evidence" value="ECO:0007669"/>
    <property type="project" value="InterPro"/>
</dbReference>
<dbReference type="Gene3D" id="2.40.50.990">
    <property type="match status" value="1"/>
</dbReference>
<dbReference type="InterPro" id="IPR050611">
    <property type="entry name" value="ABCF"/>
</dbReference>
<dbReference type="Pfam" id="PF00385">
    <property type="entry name" value="Chromo"/>
    <property type="match status" value="1"/>
</dbReference>
<feature type="domain" description="ABC transporter" evidence="10">
    <location>
        <begin position="783"/>
        <end position="1101"/>
    </location>
</feature>
<comment type="subcellular location">
    <subcellularLocation>
        <location evidence="2">Cytoplasm</location>
    </subcellularLocation>
    <subcellularLocation>
        <location evidence="1">Nucleus</location>
    </subcellularLocation>
</comment>
<dbReference type="PROSITE" id="PS50893">
    <property type="entry name" value="ABC_TRANSPORTER_2"/>
    <property type="match status" value="2"/>
</dbReference>
<dbReference type="GO" id="GO:0006412">
    <property type="term" value="P:translation"/>
    <property type="evidence" value="ECO:0007669"/>
    <property type="project" value="UniProtKB-ARBA"/>
</dbReference>
<dbReference type="InterPro" id="IPR047038">
    <property type="entry name" value="eEF3_chromodomain-like_sf"/>
</dbReference>
<keyword evidence="7" id="KW-0067">ATP-binding</keyword>
<dbReference type="FunFam" id="2.40.50.990:FF:000002">
    <property type="entry name" value="mRNA export factor elf1"/>
    <property type="match status" value="1"/>
</dbReference>
<organism evidence="11 12">
    <name type="scientific">Pichia californica</name>
    <dbReference type="NCBI Taxonomy" id="460514"/>
    <lineage>
        <taxon>Eukaryota</taxon>
        <taxon>Fungi</taxon>
        <taxon>Dikarya</taxon>
        <taxon>Ascomycota</taxon>
        <taxon>Saccharomycotina</taxon>
        <taxon>Pichiomycetes</taxon>
        <taxon>Pichiales</taxon>
        <taxon>Pichiaceae</taxon>
        <taxon>Pichia</taxon>
    </lineage>
</organism>
<dbReference type="SUPFAM" id="SSF48371">
    <property type="entry name" value="ARM repeat"/>
    <property type="match status" value="1"/>
</dbReference>
<dbReference type="InterPro" id="IPR003439">
    <property type="entry name" value="ABC_transporter-like_ATP-bd"/>
</dbReference>
<evidence type="ECO:0000313" key="12">
    <source>
        <dbReference type="Proteomes" id="UP000697127"/>
    </source>
</evidence>
<feature type="region of interest" description="Disordered" evidence="9">
    <location>
        <begin position="1151"/>
        <end position="1170"/>
    </location>
</feature>
<dbReference type="Pfam" id="PF00005">
    <property type="entry name" value="ABC_tran"/>
    <property type="match status" value="2"/>
</dbReference>
<dbReference type="SMART" id="SM00382">
    <property type="entry name" value="AAA"/>
    <property type="match status" value="2"/>
</dbReference>
<evidence type="ECO:0000256" key="4">
    <source>
        <dbReference type="ARBA" id="ARBA00022490"/>
    </source>
</evidence>
<evidence type="ECO:0000259" key="10">
    <source>
        <dbReference type="PROSITE" id="PS50893"/>
    </source>
</evidence>
<dbReference type="GO" id="GO:0000123">
    <property type="term" value="C:histone acetyltransferase complex"/>
    <property type="evidence" value="ECO:0007669"/>
    <property type="project" value="UniProtKB-ARBA"/>
</dbReference>
<dbReference type="PANTHER" id="PTHR19211:SF14">
    <property type="entry name" value="ATP-BINDING CASSETTE SUB-FAMILY F MEMBER 1"/>
    <property type="match status" value="1"/>
</dbReference>
<keyword evidence="5" id="KW-0677">Repeat</keyword>
<name>A0A9P7BDL7_9ASCO</name>
<reference evidence="11" key="1">
    <citation type="submission" date="2020-11" db="EMBL/GenBank/DDBJ databases">
        <title>Kefir isolates.</title>
        <authorList>
            <person name="Marcisauskas S."/>
            <person name="Kim Y."/>
            <person name="Blasche S."/>
        </authorList>
    </citation>
    <scope>NUCLEOTIDE SEQUENCE</scope>
    <source>
        <strain evidence="11">Olga-1</strain>
    </source>
</reference>
<keyword evidence="12" id="KW-1185">Reference proteome</keyword>
<keyword evidence="4" id="KW-0963">Cytoplasm</keyword>
<gene>
    <name evidence="11" type="primary">NEW1</name>
    <name evidence="11" type="ORF">C6P40_001197</name>
</gene>
<proteinExistence type="inferred from homology"/>
<dbReference type="Pfam" id="PF24984">
    <property type="entry name" value="HEAT_EF3_GNC1"/>
    <property type="match status" value="1"/>
</dbReference>
<evidence type="ECO:0000256" key="5">
    <source>
        <dbReference type="ARBA" id="ARBA00022737"/>
    </source>
</evidence>
<dbReference type="PANTHER" id="PTHR19211">
    <property type="entry name" value="ATP-BINDING TRANSPORT PROTEIN-RELATED"/>
    <property type="match status" value="1"/>
</dbReference>
<dbReference type="FunFam" id="3.40.50.300:FF:000193">
    <property type="entry name" value="Probable Elongation factor 3"/>
    <property type="match status" value="1"/>
</dbReference>
<feature type="region of interest" description="Disordered" evidence="9">
    <location>
        <begin position="1"/>
        <end position="105"/>
    </location>
</feature>
<dbReference type="Gene3D" id="3.40.50.300">
    <property type="entry name" value="P-loop containing nucleotide triphosphate hydrolases"/>
    <property type="match status" value="2"/>
</dbReference>
<feature type="region of interest" description="Disordered" evidence="9">
    <location>
        <begin position="1112"/>
        <end position="1142"/>
    </location>
</feature>
<keyword evidence="11" id="KW-0640">Prion</keyword>
<dbReference type="InterPro" id="IPR027417">
    <property type="entry name" value="P-loop_NTPase"/>
</dbReference>
<keyword evidence="8" id="KW-0539">Nucleus</keyword>
<comment type="caution">
    <text evidence="11">The sequence shown here is derived from an EMBL/GenBank/DDBJ whole genome shotgun (WGS) entry which is preliminary data.</text>
</comment>
<dbReference type="EMBL" id="PUHW01000167">
    <property type="protein sequence ID" value="KAG0688262.1"/>
    <property type="molecule type" value="Genomic_DNA"/>
</dbReference>
<evidence type="ECO:0000256" key="8">
    <source>
        <dbReference type="ARBA" id="ARBA00023242"/>
    </source>
</evidence>
<dbReference type="AlphaFoldDB" id="A0A9P7BDL7"/>
<dbReference type="SUPFAM" id="SSF52540">
    <property type="entry name" value="P-loop containing nucleoside triphosphate hydrolases"/>
    <property type="match status" value="2"/>
</dbReference>
<dbReference type="InterPro" id="IPR023779">
    <property type="entry name" value="Chromodomain_CS"/>
</dbReference>
<keyword evidence="11" id="KW-0034">Amyloid</keyword>
<dbReference type="Gene3D" id="1.25.10.10">
    <property type="entry name" value="Leucine-rich Repeat Variant"/>
    <property type="match status" value="1"/>
</dbReference>
<sequence>MPPKFDPNSSSFNPSTGWTDKQTGYQGYQGSGNSGFNQNNRSFNNNNNYQKRQPQQMSYDDFLAQQQQQSKLNVKPATSSGASSQVSSRANSNTNTPASISMSTNASTTSISSALEKLEITPLSVSLAELNKATKISEVREQCNNIADLVYENGASSLIKWNIPEVLKTLSKPKNSPLLREAASILIQTLSRKFAGLTPFEAYFVDIFSYAFELFTDKENTVKRAAQTAVDALYGMFPTEAKASILVGNFLTYLKSGAKWQSKIACLKLIEKLIEECPADLLEMEFYDAIPILTDMATDFKPELSKEGMKILKQFVKILDNLDLGPRYDIIVETLANPQKVPHCIKTLASVTFVAEVTEPALALVVPIIDKSLKMSSSSQEQLRQTVKITENLTRLVNNKREIEKYIPVLLPGLKQVIQTASLPEVRDMANDALTVIEEAEKEHSDGKFHGRLNKDTAVQYIEQFKSKINSDILFNYLVGIVVSDANVNDWNSLHDYFMMSLDSFYKNAEDEKKKDVDAMVLTLKTLFTPDAVNDNEEDGIVIVNAPFSLAYGARMLLNKTNLRLVKGHRYGLCGRNGVGKSTLMRAINNGQLEGFPDQSVLKTCFVEHKLQGEEGDLNLVDFIASDPDLSSATKEEISKALEDVGFNEERRAQKVGSLSGGWKMKLELARAMLLKADILLLDEPTNHLDVSNVKWLENYLLEHGDITSLIVSHDSGFLDTVCTDIIHYENKKLVYYKGNLSDFVSIKPEAKAYYTLTDSNVKMHFPPPGILTGVKSNTRSVARMSNVTFAYPGVEKPSLKNVSCNISLSSRVAVLGPNGAGKSTLIKLLTAELVPQEGTVEKHPNLRIGYIAQHALQHVNEHKEKTPNQYLQWRYRFGDDREVLLKESRKIGSETEQKMMEEQIDVGDGRGPRFIEALVGRQKLKRSFQYEVKWKNWLPKCNSWVPKEVLVEHGFESLVQKFDDHEASREGLGYRELTPKVIREHFEAIGLDGEIADHTALGSLSGGQLVKVVIAGAMWNNPHVLVLDEPTNYLDRDSLGALAMAIREWKGAVVMISHNNEFVGALCPEQWIVENGELVTKGVAEIDQTRFEDGGNSEQTKIATELAKKSAAKADDDDSPANIKVKQRKKRMTRNEKKLQEERRRLRYIEWLNSPKGTPKPVNTDDEEE</sequence>
<evidence type="ECO:0000256" key="7">
    <source>
        <dbReference type="ARBA" id="ARBA00022840"/>
    </source>
</evidence>
<dbReference type="Proteomes" id="UP000697127">
    <property type="component" value="Unassembled WGS sequence"/>
</dbReference>
<feature type="compositionally biased region" description="Low complexity" evidence="9">
    <location>
        <begin position="77"/>
        <end position="105"/>
    </location>
</feature>
<dbReference type="PROSITE" id="PS00598">
    <property type="entry name" value="CHROMO_1"/>
    <property type="match status" value="1"/>
</dbReference>
<dbReference type="InterPro" id="IPR016197">
    <property type="entry name" value="Chromo-like_dom_sf"/>
</dbReference>
<dbReference type="SMART" id="SM00298">
    <property type="entry name" value="CHROMO"/>
    <property type="match status" value="1"/>
</dbReference>
<dbReference type="GO" id="GO:0006338">
    <property type="term" value="P:chromatin remodeling"/>
    <property type="evidence" value="ECO:0007669"/>
    <property type="project" value="UniProtKB-ARBA"/>
</dbReference>